<evidence type="ECO:0000313" key="4">
    <source>
        <dbReference type="Proteomes" id="UP000823886"/>
    </source>
</evidence>
<name>A0A9D2TB26_9FIRM</name>
<dbReference type="EMBL" id="DWVZ01000011">
    <property type="protein sequence ID" value="HJC62173.1"/>
    <property type="molecule type" value="Genomic_DNA"/>
</dbReference>
<feature type="signal peptide" evidence="2">
    <location>
        <begin position="1"/>
        <end position="20"/>
    </location>
</feature>
<dbReference type="CDD" id="cd13585">
    <property type="entry name" value="PBP2_TMBP_like"/>
    <property type="match status" value="1"/>
</dbReference>
<dbReference type="Pfam" id="PF01547">
    <property type="entry name" value="SBP_bac_1"/>
    <property type="match status" value="1"/>
</dbReference>
<reference evidence="3" key="2">
    <citation type="submission" date="2021-04" db="EMBL/GenBank/DDBJ databases">
        <authorList>
            <person name="Gilroy R."/>
        </authorList>
    </citation>
    <scope>NUCLEOTIDE SEQUENCE</scope>
    <source>
        <strain evidence="3">ChiBcec2-3848</strain>
    </source>
</reference>
<dbReference type="Gene3D" id="3.40.190.10">
    <property type="entry name" value="Periplasmic binding protein-like II"/>
    <property type="match status" value="1"/>
</dbReference>
<dbReference type="PANTHER" id="PTHR43649">
    <property type="entry name" value="ARABINOSE-BINDING PROTEIN-RELATED"/>
    <property type="match status" value="1"/>
</dbReference>
<sequence>MKKKLVSMLLAAAMCVTAFAGCGSSTGDDAKGDDTAKEDKEEKEEEVQEEVSAGSDTVVGADDASTVLKWAIWDAKTATYWEAVAQAYVDKNPEVRIEMTDLGSADYQTVLSTELSGSGSDFDVVTIKDVPGYATLVSKGVLEPLGDRIEADGVDLSLYNGMTDQVTVDGELYELPFRNDFWVLYYNKDLFDDAGVAYPTNDMTLEQYDELARAVAKEGFGDEQVYGSHYHTWRSAVQLFGVLDGQHTVLDGNYDFTKPYYEMVKKQEEDGICRSYVDTNASQLHYSAAFSEGNTATMNMGTWFISTLIPSLASGEYDSELCGNWGIVKYPHPEGVEAGTTIGQLTSLAIPTVSDQKDAAWDFIKFAGGEEGAAAVAATGAFPAVMSDKVIEQLASMEGFPTDEASKEALQTSNVYLEAPYASNVAEINTILDTYHKDIMNGDISIDDGIQKMNEEVSGLK</sequence>
<feature type="compositionally biased region" description="Basic and acidic residues" evidence="1">
    <location>
        <begin position="28"/>
        <end position="40"/>
    </location>
</feature>
<dbReference type="SUPFAM" id="SSF53850">
    <property type="entry name" value="Periplasmic binding protein-like II"/>
    <property type="match status" value="1"/>
</dbReference>
<comment type="caution">
    <text evidence="3">The sequence shown here is derived from an EMBL/GenBank/DDBJ whole genome shotgun (WGS) entry which is preliminary data.</text>
</comment>
<dbReference type="InterPro" id="IPR050490">
    <property type="entry name" value="Bact_solute-bd_prot1"/>
</dbReference>
<reference evidence="3" key="1">
    <citation type="journal article" date="2021" name="PeerJ">
        <title>Extensive microbial diversity within the chicken gut microbiome revealed by metagenomics and culture.</title>
        <authorList>
            <person name="Gilroy R."/>
            <person name="Ravi A."/>
            <person name="Getino M."/>
            <person name="Pursley I."/>
            <person name="Horton D.L."/>
            <person name="Alikhan N.F."/>
            <person name="Baker D."/>
            <person name="Gharbi K."/>
            <person name="Hall N."/>
            <person name="Watson M."/>
            <person name="Adriaenssens E.M."/>
            <person name="Foster-Nyarko E."/>
            <person name="Jarju S."/>
            <person name="Secka A."/>
            <person name="Antonio M."/>
            <person name="Oren A."/>
            <person name="Chaudhuri R.R."/>
            <person name="La Ragione R."/>
            <person name="Hildebrand F."/>
            <person name="Pallen M.J."/>
        </authorList>
    </citation>
    <scope>NUCLEOTIDE SEQUENCE</scope>
    <source>
        <strain evidence="3">ChiBcec2-3848</strain>
    </source>
</reference>
<accession>A0A9D2TB26</accession>
<dbReference type="Proteomes" id="UP000823886">
    <property type="component" value="Unassembled WGS sequence"/>
</dbReference>
<dbReference type="PROSITE" id="PS51257">
    <property type="entry name" value="PROKAR_LIPOPROTEIN"/>
    <property type="match status" value="1"/>
</dbReference>
<feature type="region of interest" description="Disordered" evidence="1">
    <location>
        <begin position="27"/>
        <end position="55"/>
    </location>
</feature>
<dbReference type="AlphaFoldDB" id="A0A9D2TB26"/>
<feature type="chain" id="PRO_5039329357" evidence="2">
    <location>
        <begin position="21"/>
        <end position="461"/>
    </location>
</feature>
<gene>
    <name evidence="3" type="ORF">H9753_00950</name>
</gene>
<dbReference type="PANTHER" id="PTHR43649:SF12">
    <property type="entry name" value="DIACETYLCHITOBIOSE BINDING PROTEIN DASA"/>
    <property type="match status" value="1"/>
</dbReference>
<evidence type="ECO:0000313" key="3">
    <source>
        <dbReference type="EMBL" id="HJC62173.1"/>
    </source>
</evidence>
<keyword evidence="2" id="KW-0732">Signal</keyword>
<evidence type="ECO:0000256" key="1">
    <source>
        <dbReference type="SAM" id="MobiDB-lite"/>
    </source>
</evidence>
<protein>
    <submittedName>
        <fullName evidence="3">Sugar ABC transporter substrate-binding protein</fullName>
    </submittedName>
</protein>
<evidence type="ECO:0000256" key="2">
    <source>
        <dbReference type="SAM" id="SignalP"/>
    </source>
</evidence>
<dbReference type="InterPro" id="IPR006059">
    <property type="entry name" value="SBP"/>
</dbReference>
<proteinExistence type="predicted"/>
<organism evidence="3 4">
    <name type="scientific">Candidatus Blautia merdavium</name>
    <dbReference type="NCBI Taxonomy" id="2838494"/>
    <lineage>
        <taxon>Bacteria</taxon>
        <taxon>Bacillati</taxon>
        <taxon>Bacillota</taxon>
        <taxon>Clostridia</taxon>
        <taxon>Lachnospirales</taxon>
        <taxon>Lachnospiraceae</taxon>
        <taxon>Blautia</taxon>
    </lineage>
</organism>